<dbReference type="Proteomes" id="UP001589609">
    <property type="component" value="Unassembled WGS sequence"/>
</dbReference>
<accession>A0ABV5WG91</accession>
<dbReference type="InterPro" id="IPR007438">
    <property type="entry name" value="DUF488"/>
</dbReference>
<protein>
    <submittedName>
        <fullName evidence="1">DUF488 family protein</fullName>
    </submittedName>
</protein>
<dbReference type="EMBL" id="JBHMAF010000079">
    <property type="protein sequence ID" value="MFB9759609.1"/>
    <property type="molecule type" value="Genomic_DNA"/>
</dbReference>
<evidence type="ECO:0000313" key="1">
    <source>
        <dbReference type="EMBL" id="MFB9759609.1"/>
    </source>
</evidence>
<dbReference type="PANTHER" id="PTHR39337">
    <property type="entry name" value="BLR5642 PROTEIN"/>
    <property type="match status" value="1"/>
</dbReference>
<organism evidence="1 2">
    <name type="scientific">Ectobacillus funiculus</name>
    <dbReference type="NCBI Taxonomy" id="137993"/>
    <lineage>
        <taxon>Bacteria</taxon>
        <taxon>Bacillati</taxon>
        <taxon>Bacillota</taxon>
        <taxon>Bacilli</taxon>
        <taxon>Bacillales</taxon>
        <taxon>Bacillaceae</taxon>
        <taxon>Ectobacillus</taxon>
    </lineage>
</organism>
<comment type="caution">
    <text evidence="1">The sequence shown here is derived from an EMBL/GenBank/DDBJ whole genome shotgun (WGS) entry which is preliminary data.</text>
</comment>
<dbReference type="Pfam" id="PF04343">
    <property type="entry name" value="DUF488"/>
    <property type="match status" value="1"/>
</dbReference>
<reference evidence="1 2" key="1">
    <citation type="submission" date="2024-09" db="EMBL/GenBank/DDBJ databases">
        <authorList>
            <person name="Sun Q."/>
            <person name="Mori K."/>
        </authorList>
    </citation>
    <scope>NUCLEOTIDE SEQUENCE [LARGE SCALE GENOMIC DNA]</scope>
    <source>
        <strain evidence="1 2">JCM 11201</strain>
    </source>
</reference>
<gene>
    <name evidence="1" type="ORF">ACFFMS_14385</name>
</gene>
<name>A0ABV5WG91_9BACI</name>
<evidence type="ECO:0000313" key="2">
    <source>
        <dbReference type="Proteomes" id="UP001589609"/>
    </source>
</evidence>
<keyword evidence="2" id="KW-1185">Reference proteome</keyword>
<dbReference type="PANTHER" id="PTHR39337:SF1">
    <property type="entry name" value="BLR5642 PROTEIN"/>
    <property type="match status" value="1"/>
</dbReference>
<proteinExistence type="predicted"/>
<dbReference type="RefSeq" id="WP_379949939.1">
    <property type="nucleotide sequence ID" value="NZ_JBHMAF010000079.1"/>
</dbReference>
<sequence>MTKIATIGFSKKNLRKFLGFLKDAEVTCLVDTRLNNTSQLSGFAKKDDLQFILEELVGIRYIHRLDLAPTQDILSDFKAKKIDWDMYAKRYLSLLRERKIEQKINELIGENQTICFLCSEDKPHHCHRSLLVQYIKEHRKEVEVLHLY</sequence>